<protein>
    <submittedName>
        <fullName evidence="1">Lactonase family protein</fullName>
    </submittedName>
</protein>
<proteinExistence type="predicted"/>
<comment type="caution">
    <text evidence="1">The sequence shown here is derived from an EMBL/GenBank/DDBJ whole genome shotgun (WGS) entry which is preliminary data.</text>
</comment>
<dbReference type="PANTHER" id="PTHR30344">
    <property type="entry name" value="6-PHOSPHOGLUCONOLACTONASE-RELATED"/>
    <property type="match status" value="1"/>
</dbReference>
<evidence type="ECO:0000313" key="1">
    <source>
        <dbReference type="EMBL" id="MBU5590206.1"/>
    </source>
</evidence>
<name>A0ABS6EVE8_9CLOT</name>
<organism evidence="1 2">
    <name type="scientific">Clostridium simiarum</name>
    <dbReference type="NCBI Taxonomy" id="2841506"/>
    <lineage>
        <taxon>Bacteria</taxon>
        <taxon>Bacillati</taxon>
        <taxon>Bacillota</taxon>
        <taxon>Clostridia</taxon>
        <taxon>Eubacteriales</taxon>
        <taxon>Clostridiaceae</taxon>
        <taxon>Clostridium</taxon>
    </lineage>
</organism>
<evidence type="ECO:0000313" key="2">
    <source>
        <dbReference type="Proteomes" id="UP000736583"/>
    </source>
</evidence>
<keyword evidence="2" id="KW-1185">Reference proteome</keyword>
<dbReference type="InterPro" id="IPR050282">
    <property type="entry name" value="Cycloisomerase_2"/>
</dbReference>
<dbReference type="PANTHER" id="PTHR30344:SF1">
    <property type="entry name" value="6-PHOSPHOGLUCONOLACTONASE"/>
    <property type="match status" value="1"/>
</dbReference>
<dbReference type="InterPro" id="IPR019405">
    <property type="entry name" value="Lactonase_7-beta_prop"/>
</dbReference>
<reference evidence="1 2" key="1">
    <citation type="submission" date="2021-06" db="EMBL/GenBank/DDBJ databases">
        <authorList>
            <person name="Sun Q."/>
            <person name="Li D."/>
        </authorList>
    </citation>
    <scope>NUCLEOTIDE SEQUENCE [LARGE SCALE GENOMIC DNA]</scope>
    <source>
        <strain evidence="1 2">MSJ-4</strain>
    </source>
</reference>
<dbReference type="Pfam" id="PF10282">
    <property type="entry name" value="Lactonase"/>
    <property type="match status" value="1"/>
</dbReference>
<dbReference type="RefSeq" id="WP_216455456.1">
    <property type="nucleotide sequence ID" value="NZ_JAHLQL010000001.1"/>
</dbReference>
<dbReference type="Proteomes" id="UP000736583">
    <property type="component" value="Unassembled WGS sequence"/>
</dbReference>
<gene>
    <name evidence="1" type="ORF">KQI89_00350</name>
</gene>
<dbReference type="EMBL" id="JAHLQL010000001">
    <property type="protein sequence ID" value="MBU5590206.1"/>
    <property type="molecule type" value="Genomic_DNA"/>
</dbReference>
<accession>A0ABS6EVE8</accession>
<sequence length="362" mass="39928">MKDINRKYIAYVGTYTNGLSKGIYGFGIDTNTGEIEDLGLMAEIQNPTYLTFSRDNKYLYSTIKIEKNKAQLSGGIASFSIDESTGGLKALSYRTVEGKPPCHISTDINNNYIFSAHYHEGKIISYPLNIDGTIGAAPSIIEHEGAGPNKERQHMAHVHYVSLTPDEKYLCAVDLGIDKVMLYKFDPNKGISITSSYGININKGSGPRHLAFHPKSKFAYVINELSSSITVLEYCTEDLSFKEIQNISTLPKWFSGTSYASAIHISPEGKHLYASNRGDDSIALYNIDNFTGKLQLISHFSTKGNFPRDFAIDPTGKFIFVANQNSSNIVPFAVDKDSGQLNQISEGINVPNPVCIKILPLK</sequence>